<gene>
    <name evidence="1" type="ORF">COT97_02290</name>
</gene>
<evidence type="ECO:0000313" key="1">
    <source>
        <dbReference type="EMBL" id="PIR94295.1"/>
    </source>
</evidence>
<dbReference type="SUPFAM" id="SSF64182">
    <property type="entry name" value="DHH phosphoesterases"/>
    <property type="match status" value="1"/>
</dbReference>
<evidence type="ECO:0000313" key="2">
    <source>
        <dbReference type="Proteomes" id="UP000229901"/>
    </source>
</evidence>
<dbReference type="EMBL" id="PFAP01000011">
    <property type="protein sequence ID" value="PIR94295.1"/>
    <property type="molecule type" value="Genomic_DNA"/>
</dbReference>
<reference evidence="2" key="1">
    <citation type="submission" date="2017-09" db="EMBL/GenBank/DDBJ databases">
        <title>Depth-based differentiation of microbial function through sediment-hosted aquifers and enrichment of novel symbionts in the deep terrestrial subsurface.</title>
        <authorList>
            <person name="Probst A.J."/>
            <person name="Ladd B."/>
            <person name="Jarett J.K."/>
            <person name="Geller-Mcgrath D.E."/>
            <person name="Sieber C.M.K."/>
            <person name="Emerson J.B."/>
            <person name="Anantharaman K."/>
            <person name="Thomas B.C."/>
            <person name="Malmstrom R."/>
            <person name="Stieglmeier M."/>
            <person name="Klingl A."/>
            <person name="Woyke T."/>
            <person name="Ryan C.M."/>
            <person name="Banfield J.F."/>
        </authorList>
    </citation>
    <scope>NUCLEOTIDE SEQUENCE [LARGE SCALE GENOMIC DNA]</scope>
</reference>
<name>A0A2H0V5G0_9BACT</name>
<dbReference type="AlphaFoldDB" id="A0A2H0V5G0"/>
<evidence type="ECO:0008006" key="3">
    <source>
        <dbReference type="Google" id="ProtNLM"/>
    </source>
</evidence>
<protein>
    <recommendedName>
        <fullName evidence="3">DHHA1 domain-containing protein</fullName>
    </recommendedName>
</protein>
<proteinExistence type="predicted"/>
<accession>A0A2H0V5G0</accession>
<dbReference type="InterPro" id="IPR038763">
    <property type="entry name" value="DHH_sf"/>
</dbReference>
<dbReference type="Proteomes" id="UP000229901">
    <property type="component" value="Unassembled WGS sequence"/>
</dbReference>
<comment type="caution">
    <text evidence="1">The sequence shown here is derived from an EMBL/GenBank/DDBJ whole genome shotgun (WGS) entry which is preliminary data.</text>
</comment>
<sequence length="322" mass="36977">MQKGDKIYIYFHADLDGVVSAFLMKKLLLAEGYTAEYGEYLNYGRVVKEGWNEYPFKEPFVIIDFKYHPKAIGYVDHHETHKMDCDLSGLQYCIFEPKAKACTGLLEKLAESKGVKLGRVKRLITQSEIVDAADYPKFGLKPIDYILPKRGFLKVARAIEDDNTIIPRILHDLDEMRIADWFDFRLESLAQKKYVRKIMINLRGRVKKSFTDFKSSSKIVGDTVVYDFYGKEFFRYMPGVVYLKSKYWLGLVERDGNFAIKMGVNPWSKTRDAESNIDVGVIAKKYGGGGHKAVAAIPGLTNYDEAKRVLEEVKQKFVEKII</sequence>
<organism evidence="1 2">
    <name type="scientific">Candidatus Falkowbacteria bacterium CG10_big_fil_rev_8_21_14_0_10_39_11</name>
    <dbReference type="NCBI Taxonomy" id="1974565"/>
    <lineage>
        <taxon>Bacteria</taxon>
        <taxon>Candidatus Falkowiibacteriota</taxon>
    </lineage>
</organism>
<dbReference type="Gene3D" id="3.10.310.30">
    <property type="match status" value="1"/>
</dbReference>